<dbReference type="Proteomes" id="UP000659654">
    <property type="component" value="Unassembled WGS sequence"/>
</dbReference>
<dbReference type="EMBL" id="CAJFCV020000004">
    <property type="protein sequence ID" value="CAG9117350.1"/>
    <property type="molecule type" value="Genomic_DNA"/>
</dbReference>
<keyword evidence="6" id="KW-1185">Reference proteome</keyword>
<proteinExistence type="predicted"/>
<protein>
    <submittedName>
        <fullName evidence="3">(pine wood nematode) hypothetical protein</fullName>
    </submittedName>
</protein>
<keyword evidence="1" id="KW-0472">Membrane</keyword>
<keyword evidence="1" id="KW-1133">Transmembrane helix</keyword>
<evidence type="ECO:0000313" key="6">
    <source>
        <dbReference type="Proteomes" id="UP000659654"/>
    </source>
</evidence>
<evidence type="ECO:0000313" key="4">
    <source>
        <dbReference type="EMBL" id="CAG9117350.1"/>
    </source>
</evidence>
<reference evidence="7" key="1">
    <citation type="submission" date="2016-11" db="UniProtKB">
        <authorList>
            <consortium name="WormBaseParasite"/>
        </authorList>
    </citation>
    <scope>IDENTIFICATION</scope>
</reference>
<feature type="chain" id="PRO_5035359697" evidence="2">
    <location>
        <begin position="20"/>
        <end position="228"/>
    </location>
</feature>
<evidence type="ECO:0000256" key="1">
    <source>
        <dbReference type="SAM" id="Phobius"/>
    </source>
</evidence>
<name>A0A1I7S4S8_BURXY</name>
<dbReference type="AlphaFoldDB" id="A0A1I7S4S8"/>
<sequence>MVGCKFSTALLLFIPIVSAGLIFNTERLKKERSCSPNLNVRLFGELNPEFDLQCEKNEMVIQFTKTANLEVKLTPPLCKASPPRSLGFNVEGCEWFKAEYNPKDYQWNIQVGHVVKTLDSIELNVFIDGNFVVLNSRLFESNSCFLRTFHADERSSLEILTPPAPGDVDCPFKLKFKRSINIAPLAVTQQNVEVVYGIYLLIVVIVYFMFAFVLLASLSTFVYRRPEY</sequence>
<dbReference type="Proteomes" id="UP000095284">
    <property type="component" value="Unplaced"/>
</dbReference>
<gene>
    <name evidence="3" type="ORF">BXYJ_LOCUS9816</name>
</gene>
<evidence type="ECO:0000256" key="2">
    <source>
        <dbReference type="SAM" id="SignalP"/>
    </source>
</evidence>
<evidence type="ECO:0000313" key="7">
    <source>
        <dbReference type="WBParaSite" id="BXY_0801100.1"/>
    </source>
</evidence>
<dbReference type="Proteomes" id="UP000582659">
    <property type="component" value="Unassembled WGS sequence"/>
</dbReference>
<feature type="transmembrane region" description="Helical" evidence="1">
    <location>
        <begin position="196"/>
        <end position="223"/>
    </location>
</feature>
<dbReference type="WBParaSite" id="BXY_0801100.1">
    <property type="protein sequence ID" value="BXY_0801100.1"/>
    <property type="gene ID" value="BXY_0801100"/>
</dbReference>
<dbReference type="EMBL" id="CAJFDI010000004">
    <property type="protein sequence ID" value="CAD5227271.1"/>
    <property type="molecule type" value="Genomic_DNA"/>
</dbReference>
<keyword evidence="1" id="KW-0812">Transmembrane</keyword>
<organism evidence="5 7">
    <name type="scientific">Bursaphelenchus xylophilus</name>
    <name type="common">Pinewood nematode worm</name>
    <name type="synonym">Aphelenchoides xylophilus</name>
    <dbReference type="NCBI Taxonomy" id="6326"/>
    <lineage>
        <taxon>Eukaryota</taxon>
        <taxon>Metazoa</taxon>
        <taxon>Ecdysozoa</taxon>
        <taxon>Nematoda</taxon>
        <taxon>Chromadorea</taxon>
        <taxon>Rhabditida</taxon>
        <taxon>Tylenchina</taxon>
        <taxon>Tylenchomorpha</taxon>
        <taxon>Aphelenchoidea</taxon>
        <taxon>Aphelenchoididae</taxon>
        <taxon>Bursaphelenchus</taxon>
    </lineage>
</organism>
<keyword evidence="2" id="KW-0732">Signal</keyword>
<feature type="signal peptide" evidence="2">
    <location>
        <begin position="1"/>
        <end position="19"/>
    </location>
</feature>
<evidence type="ECO:0000313" key="3">
    <source>
        <dbReference type="EMBL" id="CAD5227271.1"/>
    </source>
</evidence>
<reference evidence="4" key="2">
    <citation type="submission" date="2020-08" db="EMBL/GenBank/DDBJ databases">
        <authorList>
            <person name="Kikuchi T."/>
        </authorList>
    </citation>
    <scope>NUCLEOTIDE SEQUENCE</scope>
    <source>
        <strain evidence="3">Ka4C1</strain>
    </source>
</reference>
<evidence type="ECO:0000313" key="5">
    <source>
        <dbReference type="Proteomes" id="UP000095284"/>
    </source>
</evidence>
<accession>A0A1I7S4S8</accession>